<evidence type="ECO:0000259" key="4">
    <source>
        <dbReference type="PROSITE" id="PS01124"/>
    </source>
</evidence>
<dbReference type="Pfam" id="PF12833">
    <property type="entry name" value="HTH_18"/>
    <property type="match status" value="1"/>
</dbReference>
<dbReference type="PANTHER" id="PTHR11019">
    <property type="entry name" value="HTH-TYPE TRANSCRIPTIONAL REGULATOR NIMR"/>
    <property type="match status" value="1"/>
</dbReference>
<evidence type="ECO:0000313" key="5">
    <source>
        <dbReference type="EMBL" id="SCM75542.1"/>
    </source>
</evidence>
<protein>
    <submittedName>
        <fullName evidence="5">Putative AraC family transcriptional regulator</fullName>
    </submittedName>
</protein>
<dbReference type="RefSeq" id="WP_288195914.1">
    <property type="nucleotide sequence ID" value="NZ_LT608334.1"/>
</dbReference>
<dbReference type="PANTHER" id="PTHR11019:SF199">
    <property type="entry name" value="HTH-TYPE TRANSCRIPTIONAL REGULATOR NIMR"/>
    <property type="match status" value="1"/>
</dbReference>
<keyword evidence="2" id="KW-0238">DNA-binding</keyword>
<dbReference type="SUPFAM" id="SSF51182">
    <property type="entry name" value="RmlC-like cupins"/>
    <property type="match status" value="1"/>
</dbReference>
<keyword evidence="3" id="KW-0804">Transcription</keyword>
<evidence type="ECO:0000256" key="2">
    <source>
        <dbReference type="ARBA" id="ARBA00023125"/>
    </source>
</evidence>
<dbReference type="InterPro" id="IPR011051">
    <property type="entry name" value="RmlC_Cupin_sf"/>
</dbReference>
<dbReference type="InterPro" id="IPR014710">
    <property type="entry name" value="RmlC-like_jellyroll"/>
</dbReference>
<dbReference type="GO" id="GO:0003700">
    <property type="term" value="F:DNA-binding transcription factor activity"/>
    <property type="evidence" value="ECO:0007669"/>
    <property type="project" value="InterPro"/>
</dbReference>
<dbReference type="EMBL" id="FMJD01000006">
    <property type="protein sequence ID" value="SCM75542.1"/>
    <property type="molecule type" value="Genomic_DNA"/>
</dbReference>
<gene>
    <name evidence="5" type="ORF">KL86PLE_20210</name>
</gene>
<evidence type="ECO:0000256" key="1">
    <source>
        <dbReference type="ARBA" id="ARBA00023015"/>
    </source>
</evidence>
<dbReference type="InterPro" id="IPR003313">
    <property type="entry name" value="AraC-bd"/>
</dbReference>
<organism evidence="5">
    <name type="scientific">uncultured Pleomorphomonas sp</name>
    <dbReference type="NCBI Taxonomy" id="442121"/>
    <lineage>
        <taxon>Bacteria</taxon>
        <taxon>Pseudomonadati</taxon>
        <taxon>Pseudomonadota</taxon>
        <taxon>Alphaproteobacteria</taxon>
        <taxon>Hyphomicrobiales</taxon>
        <taxon>Pleomorphomonadaceae</taxon>
        <taxon>Pleomorphomonas</taxon>
        <taxon>environmental samples</taxon>
    </lineage>
</organism>
<proteinExistence type="predicted"/>
<accession>A0A212LDA1</accession>
<evidence type="ECO:0000256" key="3">
    <source>
        <dbReference type="ARBA" id="ARBA00023163"/>
    </source>
</evidence>
<feature type="domain" description="HTH araC/xylS-type" evidence="4">
    <location>
        <begin position="141"/>
        <end position="241"/>
    </location>
</feature>
<dbReference type="InterPro" id="IPR018060">
    <property type="entry name" value="HTH_AraC"/>
</dbReference>
<dbReference type="Gene3D" id="1.10.10.60">
    <property type="entry name" value="Homeodomain-like"/>
    <property type="match status" value="1"/>
</dbReference>
<dbReference type="SMART" id="SM00342">
    <property type="entry name" value="HTH_ARAC"/>
    <property type="match status" value="1"/>
</dbReference>
<keyword evidence="1" id="KW-0805">Transcription regulation</keyword>
<name>A0A212LDA1_9HYPH</name>
<dbReference type="CDD" id="cd06124">
    <property type="entry name" value="cupin_NimR-like_N"/>
    <property type="match status" value="1"/>
</dbReference>
<dbReference type="GO" id="GO:0043565">
    <property type="term" value="F:sequence-specific DNA binding"/>
    <property type="evidence" value="ECO:0007669"/>
    <property type="project" value="InterPro"/>
</dbReference>
<dbReference type="PROSITE" id="PS01124">
    <property type="entry name" value="HTH_ARAC_FAMILY_2"/>
    <property type="match status" value="1"/>
</dbReference>
<reference evidence="5" key="1">
    <citation type="submission" date="2016-08" db="EMBL/GenBank/DDBJ databases">
        <authorList>
            <person name="Seilhamer J.J."/>
        </authorList>
    </citation>
    <scope>NUCLEOTIDE SEQUENCE</scope>
    <source>
        <strain evidence="5">86</strain>
    </source>
</reference>
<dbReference type="SUPFAM" id="SSF46689">
    <property type="entry name" value="Homeodomain-like"/>
    <property type="match status" value="1"/>
</dbReference>
<dbReference type="InterPro" id="IPR009057">
    <property type="entry name" value="Homeodomain-like_sf"/>
</dbReference>
<dbReference type="Gene3D" id="2.60.120.10">
    <property type="entry name" value="Jelly Rolls"/>
    <property type="match status" value="1"/>
</dbReference>
<sequence length="244" mass="26388">MTDTCLNRLVESGARHSAAIHSHDQGQLTYIERGVLSLEADGRIWAIPSGRLHWIPAGVRHASRSHGEVRFWLTLVSEDFANRLPSRITVLEASPLLVGALDRLRGLRPGDAFAAPLLDVVAHEIDTGAEEAPGMRLPAPPRMRDWALAFLAAPSIKTGIDAAAGAVAMSRRSFTRHFEREVGMTFAAWKRAVIVHRATVRLAEGAAVGDVALEAGYESVSAFIAMFRSVCGRLPGEIRRGVGT</sequence>
<dbReference type="Pfam" id="PF02311">
    <property type="entry name" value="AraC_binding"/>
    <property type="match status" value="1"/>
</dbReference>
<dbReference type="AlphaFoldDB" id="A0A212LDA1"/>